<dbReference type="EMBL" id="FOEF01000006">
    <property type="protein sequence ID" value="SEP33903.1"/>
    <property type="molecule type" value="Genomic_DNA"/>
</dbReference>
<dbReference type="OrthoDB" id="7950418at2"/>
<keyword evidence="4" id="KW-0472">Membrane</keyword>
<dbReference type="Proteomes" id="UP000198582">
    <property type="component" value="Unassembled WGS sequence"/>
</dbReference>
<evidence type="ECO:0000256" key="5">
    <source>
        <dbReference type="SAM" id="MobiDB-lite"/>
    </source>
</evidence>
<sequence length="280" mass="28717">MIAVVIVVAALALMAAVPRELSGNAVAAPGSAQRSEAGRPLSGAGTDPRAVVQLETNPLLAAGVTLARVSCDLPALGRQDAQLQGFYSALVSCLDEAWRPALDKVGEPRLPATVSVTLPKVSACGAAPSKEEAVAYYCGGDTTIYAPADWMLSDAGLNRSRHLATIAHEYGHHVQRESGILAAAADKMSTPDQSSPGDQAIVRRIELQANCFGALFVASAIGQGSVSRAVGNAAVADYGRADDSVDHGSRAHQLSWAKAGFSGGTTAACNTWAAPADQVT</sequence>
<gene>
    <name evidence="6" type="ORF">SAMN04489732_106176</name>
</gene>
<evidence type="ECO:0000313" key="6">
    <source>
        <dbReference type="EMBL" id="SEP33903.1"/>
    </source>
</evidence>
<keyword evidence="3" id="KW-1133">Transmembrane helix</keyword>
<comment type="subcellular location">
    <subcellularLocation>
        <location evidence="1">Membrane</location>
        <topology evidence="1">Single-pass membrane protein</topology>
    </subcellularLocation>
</comment>
<keyword evidence="7" id="KW-1185">Reference proteome</keyword>
<dbReference type="STRING" id="394193.SAMN04489732_106176"/>
<evidence type="ECO:0008006" key="8">
    <source>
        <dbReference type="Google" id="ProtNLM"/>
    </source>
</evidence>
<keyword evidence="2" id="KW-0812">Transmembrane</keyword>
<evidence type="ECO:0000313" key="7">
    <source>
        <dbReference type="Proteomes" id="UP000198582"/>
    </source>
</evidence>
<evidence type="ECO:0000256" key="3">
    <source>
        <dbReference type="ARBA" id="ARBA00022989"/>
    </source>
</evidence>
<organism evidence="6 7">
    <name type="scientific">Amycolatopsis saalfeldensis</name>
    <dbReference type="NCBI Taxonomy" id="394193"/>
    <lineage>
        <taxon>Bacteria</taxon>
        <taxon>Bacillati</taxon>
        <taxon>Actinomycetota</taxon>
        <taxon>Actinomycetes</taxon>
        <taxon>Pseudonocardiales</taxon>
        <taxon>Pseudonocardiaceae</taxon>
        <taxon>Amycolatopsis</taxon>
    </lineage>
</organism>
<protein>
    <recommendedName>
        <fullName evidence="8">Neutral zinc metallopeptidase</fullName>
    </recommendedName>
</protein>
<feature type="region of interest" description="Disordered" evidence="5">
    <location>
        <begin position="27"/>
        <end position="47"/>
    </location>
</feature>
<dbReference type="Pfam" id="PF04228">
    <property type="entry name" value="Zn_peptidase"/>
    <property type="match status" value="1"/>
</dbReference>
<dbReference type="GO" id="GO:0016020">
    <property type="term" value="C:membrane"/>
    <property type="evidence" value="ECO:0007669"/>
    <property type="project" value="UniProtKB-SubCell"/>
</dbReference>
<evidence type="ECO:0000256" key="1">
    <source>
        <dbReference type="ARBA" id="ARBA00004167"/>
    </source>
</evidence>
<evidence type="ECO:0000256" key="2">
    <source>
        <dbReference type="ARBA" id="ARBA00022692"/>
    </source>
</evidence>
<accession>A0A1H8X2D8</accession>
<reference evidence="6 7" key="1">
    <citation type="submission" date="2016-10" db="EMBL/GenBank/DDBJ databases">
        <authorList>
            <person name="de Groot N.N."/>
        </authorList>
    </citation>
    <scope>NUCLEOTIDE SEQUENCE [LARGE SCALE GENOMIC DNA]</scope>
    <source>
        <strain evidence="6 7">DSM 44993</strain>
    </source>
</reference>
<dbReference type="InterPro" id="IPR007343">
    <property type="entry name" value="Uncharacterised_pept_Zn_put"/>
</dbReference>
<dbReference type="PANTHER" id="PTHR30168:SF0">
    <property type="entry name" value="INNER MEMBRANE PROTEIN"/>
    <property type="match status" value="1"/>
</dbReference>
<dbReference type="PANTHER" id="PTHR30168">
    <property type="entry name" value="PUTATIVE MEMBRANE PROTEIN YPFJ"/>
    <property type="match status" value="1"/>
</dbReference>
<dbReference type="AlphaFoldDB" id="A0A1H8X2D8"/>
<proteinExistence type="predicted"/>
<name>A0A1H8X2D8_9PSEU</name>
<evidence type="ECO:0000256" key="4">
    <source>
        <dbReference type="ARBA" id="ARBA00023136"/>
    </source>
</evidence>